<dbReference type="PATRIC" id="fig|76936.10.peg.850"/>
<gene>
    <name evidence="1" type="ORF">BN2458_PEG0871</name>
    <name evidence="2" type="ORF">LS75_005805</name>
</gene>
<evidence type="ECO:0000313" key="4">
    <source>
        <dbReference type="Proteomes" id="UP000064525"/>
    </source>
</evidence>
<dbReference type="STRING" id="76936.BN2458_PEG0871"/>
<accession>A0A099UHQ7</accession>
<proteinExistence type="predicted"/>
<evidence type="ECO:0000313" key="2">
    <source>
        <dbReference type="EMBL" id="TLD78498.1"/>
    </source>
</evidence>
<dbReference type="GeneID" id="78151116"/>
<dbReference type="Proteomes" id="UP000064525">
    <property type="component" value="Chromosome I"/>
</dbReference>
<reference evidence="1" key="2">
    <citation type="submission" date="2015-11" db="EMBL/GenBank/DDBJ databases">
        <authorList>
            <person name="Zhang Y."/>
            <person name="Guo Z."/>
        </authorList>
    </citation>
    <scope>NUCLEOTIDE SEQUENCE</scope>
    <source>
        <strain evidence="1">1</strain>
    </source>
</reference>
<evidence type="ECO:0000313" key="1">
    <source>
        <dbReference type="EMBL" id="CUU39757.1"/>
    </source>
</evidence>
<dbReference type="OrthoDB" id="5321137at2"/>
<reference evidence="2 3" key="1">
    <citation type="journal article" date="2014" name="Genome Announc.">
        <title>Draft genome sequences of eight enterohepatic helicobacter species isolated from both laboratory and wild rodents.</title>
        <authorList>
            <person name="Sheh A."/>
            <person name="Shen Z."/>
            <person name="Fox J.G."/>
        </authorList>
    </citation>
    <scope>NUCLEOTIDE SEQUENCE [LARGE SCALE GENOMIC DNA]</scope>
    <source>
        <strain evidence="2 3">MIT 98-6810</strain>
    </source>
</reference>
<sequence length="230" mass="26169">MQFNMINTLVRRFYILKEEGFVLNENYNDDLQNILSKEELAIFLAMFENDNVDKAVDSIKRSYTSGAANKQYVINILSEPKITQIAITLLKDAKPEMLEKAIRVRKDIDAASVQFLDIMKGLEEKIITFINSRVSKLPANTSPDDYLKTLATKEINISNLARYFGGDFEKAYLDDSGAGKSYYELLACRVLVKNKLMRVEDAQSLLLTFIWNAIPAFRTKTRVTSVGSVR</sequence>
<dbReference type="AlphaFoldDB" id="A0A099UHQ7"/>
<reference evidence="4" key="3">
    <citation type="submission" date="2015-11" db="EMBL/GenBank/DDBJ databases">
        <authorList>
            <person name="Anvar S.Y."/>
        </authorList>
    </citation>
    <scope>NUCLEOTIDE SEQUENCE [LARGE SCALE GENOMIC DNA]</scope>
</reference>
<dbReference type="RefSeq" id="WP_034328375.1">
    <property type="nucleotide sequence ID" value="NZ_CAJTQN010000004.1"/>
</dbReference>
<name>A0A099UHQ7_9HELI</name>
<protein>
    <submittedName>
        <fullName evidence="1">Uncharacterized protein</fullName>
    </submittedName>
</protein>
<dbReference type="EMBL" id="JRPF02000005">
    <property type="protein sequence ID" value="TLD78498.1"/>
    <property type="molecule type" value="Genomic_DNA"/>
</dbReference>
<dbReference type="EMBL" id="LN907858">
    <property type="protein sequence ID" value="CUU39757.1"/>
    <property type="molecule type" value="Genomic_DNA"/>
</dbReference>
<keyword evidence="3" id="KW-1185">Reference proteome</keyword>
<organism evidence="1 4">
    <name type="scientific">Helicobacter typhlonius</name>
    <dbReference type="NCBI Taxonomy" id="76936"/>
    <lineage>
        <taxon>Bacteria</taxon>
        <taxon>Pseudomonadati</taxon>
        <taxon>Campylobacterota</taxon>
        <taxon>Epsilonproteobacteria</taxon>
        <taxon>Campylobacterales</taxon>
        <taxon>Helicobacteraceae</taxon>
        <taxon>Helicobacter</taxon>
    </lineage>
</organism>
<dbReference type="KEGG" id="hty:BN2458_PEG0871"/>
<evidence type="ECO:0000313" key="3">
    <source>
        <dbReference type="Proteomes" id="UP000029925"/>
    </source>
</evidence>
<dbReference type="Proteomes" id="UP000029925">
    <property type="component" value="Unassembled WGS sequence"/>
</dbReference>